<reference evidence="1" key="1">
    <citation type="submission" date="2020-11" db="EMBL/GenBank/DDBJ databases">
        <authorList>
            <consortium name="DOE Joint Genome Institute"/>
            <person name="Ahrendt S."/>
            <person name="Riley R."/>
            <person name="Andreopoulos W."/>
            <person name="Labutti K."/>
            <person name="Pangilinan J."/>
            <person name="Ruiz-Duenas F.J."/>
            <person name="Barrasa J.M."/>
            <person name="Sanchez-Garcia M."/>
            <person name="Camarero S."/>
            <person name="Miyauchi S."/>
            <person name="Serrano A."/>
            <person name="Linde D."/>
            <person name="Babiker R."/>
            <person name="Drula E."/>
            <person name="Ayuso-Fernandez I."/>
            <person name="Pacheco R."/>
            <person name="Padilla G."/>
            <person name="Ferreira P."/>
            <person name="Barriuso J."/>
            <person name="Kellner H."/>
            <person name="Castanera R."/>
            <person name="Alfaro M."/>
            <person name="Ramirez L."/>
            <person name="Pisabarro A.G."/>
            <person name="Kuo A."/>
            <person name="Tritt A."/>
            <person name="Lipzen A."/>
            <person name="He G."/>
            <person name="Yan M."/>
            <person name="Ng V."/>
            <person name="Cullen D."/>
            <person name="Martin F."/>
            <person name="Rosso M.-N."/>
            <person name="Henrissat B."/>
            <person name="Hibbett D."/>
            <person name="Martinez A.T."/>
            <person name="Grigoriev I.V."/>
        </authorList>
    </citation>
    <scope>NUCLEOTIDE SEQUENCE</scope>
    <source>
        <strain evidence="1">ATCC 90797</strain>
    </source>
</reference>
<accession>A0A9P6DHR1</accession>
<evidence type="ECO:0000313" key="1">
    <source>
        <dbReference type="EMBL" id="KAF9498309.1"/>
    </source>
</evidence>
<proteinExistence type="predicted"/>
<organism evidence="1 2">
    <name type="scientific">Pleurotus eryngii</name>
    <name type="common">Boletus of the steppes</name>
    <dbReference type="NCBI Taxonomy" id="5323"/>
    <lineage>
        <taxon>Eukaryota</taxon>
        <taxon>Fungi</taxon>
        <taxon>Dikarya</taxon>
        <taxon>Basidiomycota</taxon>
        <taxon>Agaricomycotina</taxon>
        <taxon>Agaricomycetes</taxon>
        <taxon>Agaricomycetidae</taxon>
        <taxon>Agaricales</taxon>
        <taxon>Pleurotineae</taxon>
        <taxon>Pleurotaceae</taxon>
        <taxon>Pleurotus</taxon>
    </lineage>
</organism>
<protein>
    <submittedName>
        <fullName evidence="1">Uncharacterized protein</fullName>
    </submittedName>
</protein>
<sequence>MCMKKLLLRLPGKQRREFSKKAVSFDTLHTFDNGLFEDHLYVQLVEHIKALGCAAVVKLDTQISAIPPCTLSFNDGSKNCDISKIILFASYNILTKEADEVGYLLLCCLRAYMDMQMYAGMQLHTEETISAGREAVARFSELLEVLHETTTQNPMSKCMAHSEKSISVQISEILLHRFFRRFTESWWQNIFGKTLMIMMLQLQVLYKMLK</sequence>
<dbReference type="Proteomes" id="UP000807025">
    <property type="component" value="Unassembled WGS sequence"/>
</dbReference>
<gene>
    <name evidence="1" type="ORF">BDN71DRAFT_1428914</name>
</gene>
<evidence type="ECO:0000313" key="2">
    <source>
        <dbReference type="Proteomes" id="UP000807025"/>
    </source>
</evidence>
<dbReference type="EMBL" id="MU154538">
    <property type="protein sequence ID" value="KAF9498309.1"/>
    <property type="molecule type" value="Genomic_DNA"/>
</dbReference>
<comment type="caution">
    <text evidence="1">The sequence shown here is derived from an EMBL/GenBank/DDBJ whole genome shotgun (WGS) entry which is preliminary data.</text>
</comment>
<dbReference type="AlphaFoldDB" id="A0A9P6DHR1"/>
<keyword evidence="2" id="KW-1185">Reference proteome</keyword>
<dbReference type="OrthoDB" id="3239511at2759"/>
<name>A0A9P6DHR1_PLEER</name>